<dbReference type="SMART" id="SM00482">
    <property type="entry name" value="POLAc"/>
    <property type="match status" value="1"/>
</dbReference>
<keyword evidence="7 17" id="KW-0235">DNA replication</keyword>
<dbReference type="GO" id="GO:0008408">
    <property type="term" value="F:3'-5' exonuclease activity"/>
    <property type="evidence" value="ECO:0007669"/>
    <property type="project" value="UniProtKB-UniRule"/>
</dbReference>
<dbReference type="InterPro" id="IPR020045">
    <property type="entry name" value="DNA_polI_H3TH"/>
</dbReference>
<dbReference type="GO" id="GO:0003887">
    <property type="term" value="F:DNA-directed DNA polymerase activity"/>
    <property type="evidence" value="ECO:0007669"/>
    <property type="project" value="UniProtKB-UniRule"/>
</dbReference>
<evidence type="ECO:0000256" key="12">
    <source>
        <dbReference type="ARBA" id="ARBA00022932"/>
    </source>
</evidence>
<dbReference type="InterPro" id="IPR008918">
    <property type="entry name" value="HhH2"/>
</dbReference>
<evidence type="ECO:0000256" key="16">
    <source>
        <dbReference type="NCBIfam" id="TIGR00593"/>
    </source>
</evidence>
<dbReference type="InterPro" id="IPR029060">
    <property type="entry name" value="PIN-like_dom_sf"/>
</dbReference>
<dbReference type="InterPro" id="IPR012337">
    <property type="entry name" value="RNaseH-like_sf"/>
</dbReference>
<dbReference type="NCBIfam" id="NF004397">
    <property type="entry name" value="PRK05755.1"/>
    <property type="match status" value="1"/>
</dbReference>
<dbReference type="Gene3D" id="3.40.50.1010">
    <property type="entry name" value="5'-nuclease"/>
    <property type="match status" value="1"/>
</dbReference>
<dbReference type="SUPFAM" id="SSF53098">
    <property type="entry name" value="Ribonuclease H-like"/>
    <property type="match status" value="1"/>
</dbReference>
<dbReference type="CDD" id="cd06139">
    <property type="entry name" value="DNA_polA_I_Ecoli_like_exo"/>
    <property type="match status" value="1"/>
</dbReference>
<evidence type="ECO:0000256" key="10">
    <source>
        <dbReference type="ARBA" id="ARBA00022801"/>
    </source>
</evidence>
<name>A0A4R1N3H9_9RHOB</name>
<evidence type="ECO:0000256" key="17">
    <source>
        <dbReference type="RuleBase" id="RU004460"/>
    </source>
</evidence>
<dbReference type="GO" id="GO:0003677">
    <property type="term" value="F:DNA binding"/>
    <property type="evidence" value="ECO:0007669"/>
    <property type="project" value="UniProtKB-UniRule"/>
</dbReference>
<comment type="catalytic activity">
    <reaction evidence="15 17">
        <text>DNA(n) + a 2'-deoxyribonucleoside 5'-triphosphate = DNA(n+1) + diphosphate</text>
        <dbReference type="Rhea" id="RHEA:22508"/>
        <dbReference type="Rhea" id="RHEA-COMP:17339"/>
        <dbReference type="Rhea" id="RHEA-COMP:17340"/>
        <dbReference type="ChEBI" id="CHEBI:33019"/>
        <dbReference type="ChEBI" id="CHEBI:61560"/>
        <dbReference type="ChEBI" id="CHEBI:173112"/>
        <dbReference type="EC" id="2.7.7.7"/>
    </reaction>
</comment>
<keyword evidence="8" id="KW-0540">Nuclease</keyword>
<keyword evidence="14 17" id="KW-0234">DNA repair</keyword>
<reference evidence="21 22" key="1">
    <citation type="submission" date="2019-03" db="EMBL/GenBank/DDBJ databases">
        <title>Genomic Encyclopedia of Archaeal and Bacterial Type Strains, Phase II (KMG-II): from individual species to whole genera.</title>
        <authorList>
            <person name="Goeker M."/>
        </authorList>
    </citation>
    <scope>NUCLEOTIDE SEQUENCE [LARGE SCALE GENOMIC DNA]</scope>
    <source>
        <strain evidence="21 22">DSM 26433</strain>
    </source>
</reference>
<dbReference type="NCBIfam" id="TIGR00593">
    <property type="entry name" value="pola"/>
    <property type="match status" value="1"/>
</dbReference>
<keyword evidence="22" id="KW-1185">Reference proteome</keyword>
<dbReference type="FunFam" id="1.20.1060.10:FF:000001">
    <property type="entry name" value="DNA polymerase I"/>
    <property type="match status" value="1"/>
</dbReference>
<keyword evidence="12 17" id="KW-0239">DNA-directed DNA polymerase</keyword>
<comment type="caution">
    <text evidence="21">The sequence shown here is derived from an EMBL/GenBank/DDBJ whole genome shotgun (WGS) entry which is preliminary data.</text>
</comment>
<dbReference type="CDD" id="cd09859">
    <property type="entry name" value="PIN_53EXO"/>
    <property type="match status" value="1"/>
</dbReference>
<evidence type="ECO:0000259" key="18">
    <source>
        <dbReference type="SMART" id="SM00474"/>
    </source>
</evidence>
<evidence type="ECO:0000256" key="14">
    <source>
        <dbReference type="ARBA" id="ARBA00023204"/>
    </source>
</evidence>
<evidence type="ECO:0000256" key="11">
    <source>
        <dbReference type="ARBA" id="ARBA00022839"/>
    </source>
</evidence>
<dbReference type="SUPFAM" id="SSF47807">
    <property type="entry name" value="5' to 3' exonuclease, C-terminal subdomain"/>
    <property type="match status" value="1"/>
</dbReference>
<keyword evidence="9 17" id="KW-0227">DNA damage</keyword>
<comment type="similarity">
    <text evidence="1 17">Belongs to the DNA polymerase type-A family.</text>
</comment>
<dbReference type="AlphaFoldDB" id="A0A4R1N3H9"/>
<dbReference type="SMART" id="SM00474">
    <property type="entry name" value="35EXOc"/>
    <property type="match status" value="1"/>
</dbReference>
<dbReference type="InterPro" id="IPR036279">
    <property type="entry name" value="5-3_exonuclease_C_sf"/>
</dbReference>
<proteinExistence type="inferred from homology"/>
<accession>A0A4R1N3H9</accession>
<evidence type="ECO:0000259" key="19">
    <source>
        <dbReference type="SMART" id="SM00475"/>
    </source>
</evidence>
<dbReference type="Gene3D" id="3.30.70.370">
    <property type="match status" value="1"/>
</dbReference>
<evidence type="ECO:0000256" key="1">
    <source>
        <dbReference type="ARBA" id="ARBA00007705"/>
    </source>
</evidence>
<dbReference type="InterPro" id="IPR001098">
    <property type="entry name" value="DNA-dir_DNA_pol_A_palm_dom"/>
</dbReference>
<dbReference type="SUPFAM" id="SSF56672">
    <property type="entry name" value="DNA/RNA polymerases"/>
    <property type="match status" value="1"/>
</dbReference>
<dbReference type="InterPro" id="IPR002298">
    <property type="entry name" value="DNA_polymerase_A"/>
</dbReference>
<keyword evidence="5 17" id="KW-0808">Transferase</keyword>
<dbReference type="InterPro" id="IPR018320">
    <property type="entry name" value="DNA_polymerase_1"/>
</dbReference>
<dbReference type="EMBL" id="SMGR01000002">
    <property type="protein sequence ID" value="TCL01258.1"/>
    <property type="molecule type" value="Genomic_DNA"/>
</dbReference>
<evidence type="ECO:0000256" key="5">
    <source>
        <dbReference type="ARBA" id="ARBA00022679"/>
    </source>
</evidence>
<protein>
    <recommendedName>
        <fullName evidence="4 16">DNA polymerase I</fullName>
        <ecNumber evidence="3 16">2.7.7.7</ecNumber>
    </recommendedName>
</protein>
<dbReference type="FunFam" id="1.10.150.20:FF:000003">
    <property type="entry name" value="DNA polymerase I"/>
    <property type="match status" value="1"/>
</dbReference>
<comment type="subunit">
    <text evidence="2">Single-chain monomer with multiple functions.</text>
</comment>
<gene>
    <name evidence="17" type="primary">polA</name>
    <name evidence="21" type="ORF">BXY66_2570</name>
</gene>
<dbReference type="InterPro" id="IPR043502">
    <property type="entry name" value="DNA/RNA_pol_sf"/>
</dbReference>
<dbReference type="Pfam" id="PF01612">
    <property type="entry name" value="DNA_pol_A_exo1"/>
    <property type="match status" value="1"/>
</dbReference>
<keyword evidence="10 17" id="KW-0378">Hydrolase</keyword>
<keyword evidence="13 17" id="KW-0238">DNA-binding</keyword>
<feature type="domain" description="DNA-directed DNA polymerase family A palm" evidence="20">
    <location>
        <begin position="688"/>
        <end position="891"/>
    </location>
</feature>
<evidence type="ECO:0000256" key="13">
    <source>
        <dbReference type="ARBA" id="ARBA00023125"/>
    </source>
</evidence>
<dbReference type="FunFam" id="3.40.50.1010:FF:000001">
    <property type="entry name" value="DNA polymerase I"/>
    <property type="match status" value="1"/>
</dbReference>
<dbReference type="Gene3D" id="1.20.1060.10">
    <property type="entry name" value="Taq DNA Polymerase, Chain T, domain 4"/>
    <property type="match status" value="1"/>
</dbReference>
<dbReference type="GO" id="GO:0008409">
    <property type="term" value="F:5'-3' exonuclease activity"/>
    <property type="evidence" value="ECO:0007669"/>
    <property type="project" value="UniProtKB-UniRule"/>
</dbReference>
<dbReference type="Gene3D" id="1.10.150.20">
    <property type="entry name" value="5' to 3' exonuclease, C-terminal subdomain"/>
    <property type="match status" value="2"/>
</dbReference>
<evidence type="ECO:0000256" key="2">
    <source>
        <dbReference type="ARBA" id="ARBA00011541"/>
    </source>
</evidence>
<dbReference type="EC" id="2.7.7.7" evidence="3 16"/>
<evidence type="ECO:0000256" key="15">
    <source>
        <dbReference type="ARBA" id="ARBA00049244"/>
    </source>
</evidence>
<dbReference type="SMART" id="SM00475">
    <property type="entry name" value="53EXOc"/>
    <property type="match status" value="1"/>
</dbReference>
<evidence type="ECO:0000313" key="21">
    <source>
        <dbReference type="EMBL" id="TCL01258.1"/>
    </source>
</evidence>
<dbReference type="PANTHER" id="PTHR10133">
    <property type="entry name" value="DNA POLYMERASE I"/>
    <property type="match status" value="1"/>
</dbReference>
<dbReference type="CDD" id="cd08637">
    <property type="entry name" value="DNA_pol_A_pol_I_C"/>
    <property type="match status" value="1"/>
</dbReference>
<evidence type="ECO:0000256" key="3">
    <source>
        <dbReference type="ARBA" id="ARBA00012417"/>
    </source>
</evidence>
<evidence type="ECO:0000256" key="8">
    <source>
        <dbReference type="ARBA" id="ARBA00022722"/>
    </source>
</evidence>
<dbReference type="CDD" id="cd09898">
    <property type="entry name" value="H3TH_53EXO"/>
    <property type="match status" value="1"/>
</dbReference>
<organism evidence="21 22">
    <name type="scientific">Shimia isoporae</name>
    <dbReference type="NCBI Taxonomy" id="647720"/>
    <lineage>
        <taxon>Bacteria</taxon>
        <taxon>Pseudomonadati</taxon>
        <taxon>Pseudomonadota</taxon>
        <taxon>Alphaproteobacteria</taxon>
        <taxon>Rhodobacterales</taxon>
        <taxon>Roseobacteraceae</taxon>
    </lineage>
</organism>
<evidence type="ECO:0000313" key="22">
    <source>
        <dbReference type="Proteomes" id="UP000295673"/>
    </source>
</evidence>
<feature type="domain" description="5'-3' exonuclease" evidence="19">
    <location>
        <begin position="4"/>
        <end position="267"/>
    </location>
</feature>
<comment type="function">
    <text evidence="17">In addition to polymerase activity, this DNA polymerase exhibits 3'-5' and 5'-3' exonuclease activity.</text>
</comment>
<dbReference type="GO" id="GO:0006261">
    <property type="term" value="P:DNA-templated DNA replication"/>
    <property type="evidence" value="ECO:0007669"/>
    <property type="project" value="UniProtKB-UniRule"/>
</dbReference>
<dbReference type="InterPro" id="IPR036397">
    <property type="entry name" value="RNaseH_sf"/>
</dbReference>
<keyword evidence="11 17" id="KW-0269">Exonuclease</keyword>
<dbReference type="Pfam" id="PF00476">
    <property type="entry name" value="DNA_pol_A"/>
    <property type="match status" value="1"/>
</dbReference>
<evidence type="ECO:0000256" key="4">
    <source>
        <dbReference type="ARBA" id="ARBA00020311"/>
    </source>
</evidence>
<dbReference type="OrthoDB" id="9806424at2"/>
<evidence type="ECO:0000256" key="6">
    <source>
        <dbReference type="ARBA" id="ARBA00022695"/>
    </source>
</evidence>
<evidence type="ECO:0000256" key="7">
    <source>
        <dbReference type="ARBA" id="ARBA00022705"/>
    </source>
</evidence>
<feature type="domain" description="3'-5' exonuclease" evidence="18">
    <location>
        <begin position="324"/>
        <end position="520"/>
    </location>
</feature>
<dbReference type="SUPFAM" id="SSF88723">
    <property type="entry name" value="PIN domain-like"/>
    <property type="match status" value="1"/>
</dbReference>
<evidence type="ECO:0000259" key="20">
    <source>
        <dbReference type="SMART" id="SM00482"/>
    </source>
</evidence>
<dbReference type="Gene3D" id="3.30.420.10">
    <property type="entry name" value="Ribonuclease H-like superfamily/Ribonuclease H"/>
    <property type="match status" value="1"/>
</dbReference>
<dbReference type="RefSeq" id="WP_132860591.1">
    <property type="nucleotide sequence ID" value="NZ_SMGR01000002.1"/>
</dbReference>
<dbReference type="Pfam" id="PF02739">
    <property type="entry name" value="5_3_exonuc_N"/>
    <property type="match status" value="1"/>
</dbReference>
<dbReference type="FunFam" id="3.30.420.10:FF:000026">
    <property type="entry name" value="DNA polymerase I"/>
    <property type="match status" value="1"/>
</dbReference>
<sequence>MSFGKGCHLHLIDGSAFIFRAYHALPPLTRKSDGLPIGAVAGFCNMLQRYIEDNSGPDAPTHVAVIFDYSGKSFRNEMYDQYKANRPPAPEDLVPQFPLTRVATKAFNIACKEIEGFEADDIIATLAVQAREAGGRCTIISSDKDLMQLVGDGVEMLDAMKNKRIDRDGVFEKFGVGPERVVDVQALAGDSVDNVPGAPGIGIKTAALLINEYGSLEELLDRAGEIKQPKRRETLIEKRDQIELSKRLVQLDDKMELDFSLDDLEVQDADADTLLGFLAEMEFRTLAKRAADKLGVEPPVIAEPVAQVSAVVEEEAVPFDAEKYECVRDQGALDRWIAAIMKRGYVAVDTETNSLNEMVAELAGICLSVEPGEACYIPVGHKKGASDDLFGGDEPQEGQMPLQQVLDALKPVLEDASVLKIFQNAKYDCKVFANYGIRVAPIDDTMLLSYALHAGEHNHGMDALSERYLGHQPIPIKTLLGTGKSAITFDKVAIDDAVKYAAEDADITLRLWRMFKPKLHRKQVTAVYETLERPLVPVLAQMERHGIKVDRDTLSRMSNAFAQKMAGLEAEIHEVAGQAFNVGSPKQLGEILFDKLELPGGKKGKTGAYATGVDVLEDLATEHALPGLVLDWRQLSKLKSTYTDALQTHINDDTGRVHTSYVQTGANTGRLASTDPNLQNIPVRTEEGRRIREAFVAETGKTLISLDYSQVELRILAHIAEIDALKAAFRDGHDIHAMTASEVFDVPMDEMTPEVRSRAKAINFGVIYGISGFGLARNLRIPRGEAQDFINRYFERFPGIRSYMDATKEFAKEHGYVQTLFGRKIHTPEINAKGPRASFAYRAAINAPIQGTAADIIRRAMIRMPKAIKDLPAKMLLQVHDELIFEVEDNAIEETIAVARDVMQGAAEPAVKLDVPLIVDAGRGANWAEAH</sequence>
<dbReference type="PROSITE" id="PS00447">
    <property type="entry name" value="DNA_POLYMERASE_A"/>
    <property type="match status" value="1"/>
</dbReference>
<dbReference type="InterPro" id="IPR020046">
    <property type="entry name" value="5-3_exonucl_a-hlix_arch_N"/>
</dbReference>
<dbReference type="Pfam" id="PF01367">
    <property type="entry name" value="5_3_exonuc"/>
    <property type="match status" value="1"/>
</dbReference>
<dbReference type="SMART" id="SM00279">
    <property type="entry name" value="HhH2"/>
    <property type="match status" value="1"/>
</dbReference>
<dbReference type="InterPro" id="IPR002421">
    <property type="entry name" value="5-3_exonuclease"/>
</dbReference>
<dbReference type="Proteomes" id="UP000295673">
    <property type="component" value="Unassembled WGS sequence"/>
</dbReference>
<dbReference type="FunFam" id="1.10.150.20:FF:000002">
    <property type="entry name" value="DNA polymerase I"/>
    <property type="match status" value="1"/>
</dbReference>
<dbReference type="PANTHER" id="PTHR10133:SF27">
    <property type="entry name" value="DNA POLYMERASE NU"/>
    <property type="match status" value="1"/>
</dbReference>
<dbReference type="GO" id="GO:0006302">
    <property type="term" value="P:double-strand break repair"/>
    <property type="evidence" value="ECO:0007669"/>
    <property type="project" value="TreeGrafter"/>
</dbReference>
<keyword evidence="6 17" id="KW-0548">Nucleotidyltransferase</keyword>
<dbReference type="PRINTS" id="PR00868">
    <property type="entry name" value="DNAPOLI"/>
</dbReference>
<evidence type="ECO:0000256" key="9">
    <source>
        <dbReference type="ARBA" id="ARBA00022763"/>
    </source>
</evidence>
<dbReference type="InterPro" id="IPR019760">
    <property type="entry name" value="DNA-dir_DNA_pol_A_CS"/>
</dbReference>
<dbReference type="InterPro" id="IPR002562">
    <property type="entry name" value="3'-5'_exonuclease_dom"/>
</dbReference>